<gene>
    <name evidence="14" type="primary">ATP8</name>
</gene>
<keyword evidence="5 12" id="KW-0812">Transmembrane</keyword>
<evidence type="ECO:0000256" key="10">
    <source>
        <dbReference type="ARBA" id="ARBA00023136"/>
    </source>
</evidence>
<dbReference type="RefSeq" id="YP_009943813.1">
    <property type="nucleotide sequence ID" value="NC_051005.1"/>
</dbReference>
<dbReference type="GO" id="GO:0045259">
    <property type="term" value="C:proton-transporting ATP synthase complex"/>
    <property type="evidence" value="ECO:0007669"/>
    <property type="project" value="UniProtKB-KW"/>
</dbReference>
<evidence type="ECO:0000256" key="1">
    <source>
        <dbReference type="ARBA" id="ARBA00004304"/>
    </source>
</evidence>
<dbReference type="GO" id="GO:0015986">
    <property type="term" value="P:proton motive force-driven ATP synthesis"/>
    <property type="evidence" value="ECO:0007669"/>
    <property type="project" value="InterPro"/>
</dbReference>
<evidence type="ECO:0000256" key="8">
    <source>
        <dbReference type="ARBA" id="ARBA00023065"/>
    </source>
</evidence>
<dbReference type="GO" id="GO:0031966">
    <property type="term" value="C:mitochondrial membrane"/>
    <property type="evidence" value="ECO:0007669"/>
    <property type="project" value="UniProtKB-SubCell"/>
</dbReference>
<organism evidence="14">
    <name type="scientific">Tachuris rubrigastra</name>
    <dbReference type="NCBI Taxonomy" id="495162"/>
    <lineage>
        <taxon>Eukaryota</taxon>
        <taxon>Metazoa</taxon>
        <taxon>Chordata</taxon>
        <taxon>Craniata</taxon>
        <taxon>Vertebrata</taxon>
        <taxon>Euteleostomi</taxon>
        <taxon>Archelosauria</taxon>
        <taxon>Archosauria</taxon>
        <taxon>Dinosauria</taxon>
        <taxon>Saurischia</taxon>
        <taxon>Theropoda</taxon>
        <taxon>Coelurosauria</taxon>
        <taxon>Aves</taxon>
        <taxon>Neognathae</taxon>
        <taxon>Neoaves</taxon>
        <taxon>Telluraves</taxon>
        <taxon>Australaves</taxon>
        <taxon>Passeriformes</taxon>
        <taxon>Tyrannidae</taxon>
        <taxon>Tachuris</taxon>
    </lineage>
</organism>
<keyword evidence="7 13" id="KW-1133">Transmembrane helix</keyword>
<dbReference type="GeneID" id="59443155"/>
<dbReference type="AlphaFoldDB" id="A0A7M3U7I7"/>
<keyword evidence="10 13" id="KW-0472">Membrane</keyword>
<keyword evidence="6 12" id="KW-0375">Hydrogen ion transport</keyword>
<keyword evidence="3 12" id="KW-0813">Transport</keyword>
<dbReference type="CTD" id="4509"/>
<keyword evidence="9 12" id="KW-0496">Mitochondrion</keyword>
<feature type="transmembrane region" description="Helical" evidence="13">
    <location>
        <begin position="6"/>
        <end position="24"/>
    </location>
</feature>
<evidence type="ECO:0000256" key="4">
    <source>
        <dbReference type="ARBA" id="ARBA00022547"/>
    </source>
</evidence>
<evidence type="ECO:0000313" key="14">
    <source>
        <dbReference type="EMBL" id="QOD95644.1"/>
    </source>
</evidence>
<geneLocation type="mitochondrion" evidence="14"/>
<accession>A0A7M3U7I7</accession>
<sequence>MPQLNPSPWFFIMLISWYTFSFLLQPKIILFTPTNSPSNKELTTMKTTSWNWPWT</sequence>
<proteinExistence type="inferred from homology"/>
<evidence type="ECO:0000256" key="13">
    <source>
        <dbReference type="SAM" id="Phobius"/>
    </source>
</evidence>
<dbReference type="PANTHER" id="PTHR39937">
    <property type="entry name" value="ATP SYNTHASE PROTEIN 8"/>
    <property type="match status" value="1"/>
</dbReference>
<dbReference type="InterPro" id="IPR050635">
    <property type="entry name" value="ATPase_protein_8"/>
</dbReference>
<evidence type="ECO:0000256" key="2">
    <source>
        <dbReference type="ARBA" id="ARBA00008892"/>
    </source>
</evidence>
<evidence type="ECO:0000256" key="3">
    <source>
        <dbReference type="ARBA" id="ARBA00022448"/>
    </source>
</evidence>
<evidence type="ECO:0000256" key="5">
    <source>
        <dbReference type="ARBA" id="ARBA00022692"/>
    </source>
</evidence>
<evidence type="ECO:0000256" key="6">
    <source>
        <dbReference type="ARBA" id="ARBA00022781"/>
    </source>
</evidence>
<keyword evidence="4 12" id="KW-0138">CF(0)</keyword>
<dbReference type="EMBL" id="MN356165">
    <property type="protein sequence ID" value="QOD95644.1"/>
    <property type="molecule type" value="Genomic_DNA"/>
</dbReference>
<evidence type="ECO:0000256" key="7">
    <source>
        <dbReference type="ARBA" id="ARBA00022989"/>
    </source>
</evidence>
<comment type="similarity">
    <text evidence="2 12">Belongs to the ATPase protein 8 family.</text>
</comment>
<evidence type="ECO:0000256" key="12">
    <source>
        <dbReference type="RuleBase" id="RU003661"/>
    </source>
</evidence>
<reference evidence="14" key="1">
    <citation type="submission" date="2019-08" db="EMBL/GenBank/DDBJ databases">
        <title>Densely sampling genomes across the diversity of birds increases power of comparative genomics analyses.</title>
        <authorList>
            <consortium name="B10K project Consortium"/>
            <person name="Feng S."/>
            <person name="Stiller J."/>
            <person name="Andreu-Sanchez S."/>
            <person name="Margaryan A."/>
            <person name="Chen W."/>
            <person name="Paten B."/>
            <person name="Zhang G."/>
        </authorList>
    </citation>
    <scope>NUCLEOTIDE SEQUENCE</scope>
</reference>
<dbReference type="GO" id="GO:0015078">
    <property type="term" value="F:proton transmembrane transporter activity"/>
    <property type="evidence" value="ECO:0007669"/>
    <property type="project" value="InterPro"/>
</dbReference>
<keyword evidence="11" id="KW-0066">ATP synthesis</keyword>
<name>A0A7M3U7I7_9TYRA</name>
<keyword evidence="8 12" id="KW-0406">Ion transport</keyword>
<dbReference type="Pfam" id="PF00895">
    <property type="entry name" value="ATP-synt_8"/>
    <property type="match status" value="1"/>
</dbReference>
<dbReference type="PANTHER" id="PTHR39937:SF1">
    <property type="entry name" value="ATP SYNTHASE PROTEIN 8"/>
    <property type="match status" value="1"/>
</dbReference>
<evidence type="ECO:0000256" key="11">
    <source>
        <dbReference type="ARBA" id="ARBA00023310"/>
    </source>
</evidence>
<protein>
    <recommendedName>
        <fullName evidence="12">ATP synthase complex subunit 8</fullName>
    </recommendedName>
</protein>
<evidence type="ECO:0000256" key="9">
    <source>
        <dbReference type="ARBA" id="ARBA00023128"/>
    </source>
</evidence>
<dbReference type="InterPro" id="IPR001421">
    <property type="entry name" value="ATP8_metazoa"/>
</dbReference>
<comment type="subcellular location">
    <subcellularLocation>
        <location evidence="1 12">Mitochondrion membrane</location>
        <topology evidence="1 12">Single-pass membrane protein</topology>
    </subcellularLocation>
</comment>